<sequence>MSELLKVTEFLGKVVETEVSYTLIKTSITEDFSPESSYNVVISPKEAPPHRLKSNVVQVFSDPSALSRPVDELFRREAYAEALAKTKAKKETQRATQKAWEAAEAEKKLEEEVKKLSDQAARATSLAEEARENAEAAGSSVESFLNKAKNFSSGLSWEKLGSQVATAVQNPEEKPKVQIATVRGQAMARTLPSMRAVIKKPTPKPNALPSPKAKPNEANKEVRKVLGDLFKQETIYIDDD</sequence>
<keyword evidence="4" id="KW-1185">Reference proteome</keyword>
<gene>
    <name evidence="3" type="ORF">HHK36_011058</name>
</gene>
<organism evidence="3 4">
    <name type="scientific">Tetracentron sinense</name>
    <name type="common">Spur-leaf</name>
    <dbReference type="NCBI Taxonomy" id="13715"/>
    <lineage>
        <taxon>Eukaryota</taxon>
        <taxon>Viridiplantae</taxon>
        <taxon>Streptophyta</taxon>
        <taxon>Embryophyta</taxon>
        <taxon>Tracheophyta</taxon>
        <taxon>Spermatophyta</taxon>
        <taxon>Magnoliopsida</taxon>
        <taxon>Trochodendrales</taxon>
        <taxon>Trochodendraceae</taxon>
        <taxon>Tetracentron</taxon>
    </lineage>
</organism>
<keyword evidence="1" id="KW-0175">Coiled coil</keyword>
<evidence type="ECO:0000256" key="2">
    <source>
        <dbReference type="SAM" id="MobiDB-lite"/>
    </source>
</evidence>
<name>A0A834Z9J9_TETSI</name>
<feature type="region of interest" description="Disordered" evidence="2">
    <location>
        <begin position="197"/>
        <end position="218"/>
    </location>
</feature>
<dbReference type="Proteomes" id="UP000655225">
    <property type="component" value="Unassembled WGS sequence"/>
</dbReference>
<evidence type="ECO:0000313" key="3">
    <source>
        <dbReference type="EMBL" id="KAF8402965.1"/>
    </source>
</evidence>
<dbReference type="AlphaFoldDB" id="A0A834Z9J9"/>
<evidence type="ECO:0000256" key="1">
    <source>
        <dbReference type="SAM" id="Coils"/>
    </source>
</evidence>
<protein>
    <submittedName>
        <fullName evidence="3">Uncharacterized protein</fullName>
    </submittedName>
</protein>
<comment type="caution">
    <text evidence="3">The sequence shown here is derived from an EMBL/GenBank/DDBJ whole genome shotgun (WGS) entry which is preliminary data.</text>
</comment>
<accession>A0A834Z9J9</accession>
<feature type="coiled-coil region" evidence="1">
    <location>
        <begin position="99"/>
        <end position="133"/>
    </location>
</feature>
<dbReference type="EMBL" id="JABCRI010000007">
    <property type="protein sequence ID" value="KAF8402965.1"/>
    <property type="molecule type" value="Genomic_DNA"/>
</dbReference>
<proteinExistence type="predicted"/>
<dbReference type="PANTHER" id="PTHR47711:SF2">
    <property type="entry name" value="PROTEIN PLASTID TRANSCRIPTIONALLY ACTIVE 16, CHLOROPLASTIC"/>
    <property type="match status" value="1"/>
</dbReference>
<dbReference type="PANTHER" id="PTHR47711">
    <property type="entry name" value="PROTEIN PLASTID TRANSCRIPTIONALLY ACTIVE 16, CHLOROPLASTIC"/>
    <property type="match status" value="1"/>
</dbReference>
<dbReference type="OrthoDB" id="1937480at2759"/>
<reference evidence="3 4" key="1">
    <citation type="submission" date="2020-04" db="EMBL/GenBank/DDBJ databases">
        <title>Plant Genome Project.</title>
        <authorList>
            <person name="Zhang R.-G."/>
        </authorList>
    </citation>
    <scope>NUCLEOTIDE SEQUENCE [LARGE SCALE GENOMIC DNA]</scope>
    <source>
        <strain evidence="3">YNK0</strain>
        <tissue evidence="3">Leaf</tissue>
    </source>
</reference>
<evidence type="ECO:0000313" key="4">
    <source>
        <dbReference type="Proteomes" id="UP000655225"/>
    </source>
</evidence>